<evidence type="ECO:0000256" key="18">
    <source>
        <dbReference type="SAM" id="Phobius"/>
    </source>
</evidence>
<comment type="subcellular location">
    <subcellularLocation>
        <location evidence="16">Cell membrane</location>
        <topology evidence="16">Multi-pass membrane protein</topology>
    </subcellularLocation>
    <subcellularLocation>
        <location evidence="1">Membrane</location>
        <topology evidence="1">Multi-pass membrane protein</topology>
    </subcellularLocation>
</comment>
<dbReference type="SUPFAM" id="SSF49503">
    <property type="entry name" value="Cupredoxins"/>
    <property type="match status" value="1"/>
</dbReference>
<dbReference type="InterPro" id="IPR014222">
    <property type="entry name" value="Cyt_c_oxidase_su2"/>
</dbReference>
<keyword evidence="7 15" id="KW-0479">Metal-binding</keyword>
<evidence type="ECO:0000259" key="21">
    <source>
        <dbReference type="PROSITE" id="PS51007"/>
    </source>
</evidence>
<dbReference type="PANTHER" id="PTHR22888">
    <property type="entry name" value="CYTOCHROME C OXIDASE, SUBUNIT II"/>
    <property type="match status" value="1"/>
</dbReference>
<dbReference type="Gene3D" id="2.60.40.420">
    <property type="entry name" value="Cupredoxins - blue copper proteins"/>
    <property type="match status" value="1"/>
</dbReference>
<organism evidence="22 23">
    <name type="scientific">Draconibacterium aestuarii</name>
    <dbReference type="NCBI Taxonomy" id="2998507"/>
    <lineage>
        <taxon>Bacteria</taxon>
        <taxon>Pseudomonadati</taxon>
        <taxon>Bacteroidota</taxon>
        <taxon>Bacteroidia</taxon>
        <taxon>Marinilabiliales</taxon>
        <taxon>Prolixibacteraceae</taxon>
        <taxon>Draconibacterium</taxon>
    </lineage>
</organism>
<dbReference type="PROSITE" id="PS00078">
    <property type="entry name" value="COX2"/>
    <property type="match status" value="1"/>
</dbReference>
<evidence type="ECO:0000256" key="12">
    <source>
        <dbReference type="ARBA" id="ARBA00023008"/>
    </source>
</evidence>
<evidence type="ECO:0000256" key="2">
    <source>
        <dbReference type="ARBA" id="ARBA00007866"/>
    </source>
</evidence>
<dbReference type="PROSITE" id="PS50857">
    <property type="entry name" value="COX2_CUA"/>
    <property type="match status" value="1"/>
</dbReference>
<evidence type="ECO:0000256" key="3">
    <source>
        <dbReference type="ARBA" id="ARBA00022448"/>
    </source>
</evidence>
<keyword evidence="13 18" id="KW-0472">Membrane</keyword>
<dbReference type="InterPro" id="IPR036909">
    <property type="entry name" value="Cyt_c-like_dom_sf"/>
</dbReference>
<keyword evidence="4 15" id="KW-0349">Heme</keyword>
<dbReference type="InterPro" id="IPR036257">
    <property type="entry name" value="Cyt_c_oxidase_su2_TM_sf"/>
</dbReference>
<keyword evidence="8" id="KW-1278">Translocase</keyword>
<evidence type="ECO:0000256" key="13">
    <source>
        <dbReference type="ARBA" id="ARBA00023136"/>
    </source>
</evidence>
<gene>
    <name evidence="22" type="primary">coxB</name>
    <name evidence="22" type="ORF">OU798_08580</name>
</gene>
<keyword evidence="23" id="KW-1185">Reference proteome</keyword>
<evidence type="ECO:0000256" key="10">
    <source>
        <dbReference type="ARBA" id="ARBA00022989"/>
    </source>
</evidence>
<dbReference type="RefSeq" id="WP_343332728.1">
    <property type="nucleotide sequence ID" value="NZ_JAPOHD010000015.1"/>
</dbReference>
<feature type="transmembrane region" description="Helical" evidence="18">
    <location>
        <begin position="20"/>
        <end position="43"/>
    </location>
</feature>
<sequence length="316" mass="36035">MYSSEVTQASNFVQGVDTAFLVILGISFLFLIGLTVVMLVFIFKYNKKRNPKATQIEGSVKLEIIWTVVPFLLTMLMFYYGWAGWKPMQKAPKDAMEITVYGRMWNFSFEYENGRRTDTLFLPKDQPIKLNLVAMDVLHSLYIPAFRVKQDMVPGLENNSMWFEPQKVGTYELFCAEYCGLQHSYMYTYVKVMEDSDFQSWITDTTNVAASATEIESPVATGKRIMQNIGCFACHTENGTKLVGPSFKGIWGAEHTVKTGKETRQVLVDEEYIKHSIYDPNADVVEGFSKGLMLSYEGQLSEDDIGNIIEYLKTLK</sequence>
<dbReference type="Pfam" id="PF00034">
    <property type="entry name" value="Cytochrom_C"/>
    <property type="match status" value="1"/>
</dbReference>
<evidence type="ECO:0000256" key="17">
    <source>
        <dbReference type="RuleBase" id="RU004024"/>
    </source>
</evidence>
<evidence type="ECO:0000259" key="20">
    <source>
        <dbReference type="PROSITE" id="PS50999"/>
    </source>
</evidence>
<feature type="domain" description="Cytochrome oxidase subunit II copper A binding" evidence="19">
    <location>
        <begin position="93"/>
        <end position="204"/>
    </location>
</feature>
<dbReference type="InterPro" id="IPR009056">
    <property type="entry name" value="Cyt_c-like_dom"/>
</dbReference>
<comment type="similarity">
    <text evidence="2 16">Belongs to the cytochrome c oxidase subunit 2 family.</text>
</comment>
<keyword evidence="5 16" id="KW-0679">Respiratory chain</keyword>
<evidence type="ECO:0000256" key="16">
    <source>
        <dbReference type="RuleBase" id="RU000456"/>
    </source>
</evidence>
<evidence type="ECO:0000256" key="8">
    <source>
        <dbReference type="ARBA" id="ARBA00022967"/>
    </source>
</evidence>
<proteinExistence type="inferred from homology"/>
<dbReference type="CDD" id="cd13915">
    <property type="entry name" value="CuRO_HCO_II_like_2"/>
    <property type="match status" value="1"/>
</dbReference>
<feature type="transmembrane region" description="Helical" evidence="18">
    <location>
        <begin position="64"/>
        <end position="82"/>
    </location>
</feature>
<feature type="domain" description="Cytochrome c" evidence="21">
    <location>
        <begin position="217"/>
        <end position="316"/>
    </location>
</feature>
<dbReference type="GO" id="GO:0042773">
    <property type="term" value="P:ATP synthesis coupled electron transport"/>
    <property type="evidence" value="ECO:0007669"/>
    <property type="project" value="TreeGrafter"/>
</dbReference>
<comment type="function">
    <text evidence="14 17">Subunits I and II form the functional core of the enzyme complex. Electrons originating in cytochrome c are transferred via heme a and Cu(A) to the binuclear center formed by heme a3 and Cu(B).</text>
</comment>
<evidence type="ECO:0000313" key="23">
    <source>
        <dbReference type="Proteomes" id="UP001145087"/>
    </source>
</evidence>
<dbReference type="Pfam" id="PF00116">
    <property type="entry name" value="COX2"/>
    <property type="match status" value="1"/>
</dbReference>
<dbReference type="Gene3D" id="1.10.287.90">
    <property type="match status" value="1"/>
</dbReference>
<dbReference type="InterPro" id="IPR011759">
    <property type="entry name" value="Cyt_c_oxidase_su2_TM_dom"/>
</dbReference>
<evidence type="ECO:0000256" key="9">
    <source>
        <dbReference type="ARBA" id="ARBA00022982"/>
    </source>
</evidence>
<evidence type="ECO:0000256" key="7">
    <source>
        <dbReference type="ARBA" id="ARBA00022723"/>
    </source>
</evidence>
<dbReference type="GO" id="GO:0005507">
    <property type="term" value="F:copper ion binding"/>
    <property type="evidence" value="ECO:0007669"/>
    <property type="project" value="InterPro"/>
</dbReference>
<protein>
    <recommendedName>
        <fullName evidence="17">Cytochrome c oxidase subunit 2</fullName>
        <ecNumber evidence="17">7.1.1.9</ecNumber>
    </recommendedName>
</protein>
<keyword evidence="9 16" id="KW-0249">Electron transport</keyword>
<evidence type="ECO:0000259" key="19">
    <source>
        <dbReference type="PROSITE" id="PS50857"/>
    </source>
</evidence>
<dbReference type="EC" id="7.1.1.9" evidence="17"/>
<dbReference type="InterPro" id="IPR001505">
    <property type="entry name" value="Copper_CuA"/>
</dbReference>
<evidence type="ECO:0000256" key="15">
    <source>
        <dbReference type="PROSITE-ProRule" id="PRU00433"/>
    </source>
</evidence>
<dbReference type="PROSITE" id="PS51007">
    <property type="entry name" value="CYTC"/>
    <property type="match status" value="1"/>
</dbReference>
<evidence type="ECO:0000256" key="1">
    <source>
        <dbReference type="ARBA" id="ARBA00004141"/>
    </source>
</evidence>
<dbReference type="EMBL" id="JAPOHD010000015">
    <property type="protein sequence ID" value="MCY1720395.1"/>
    <property type="molecule type" value="Genomic_DNA"/>
</dbReference>
<feature type="domain" description="Cytochrome oxidase subunit II transmembrane region profile" evidence="20">
    <location>
        <begin position="1"/>
        <end position="92"/>
    </location>
</feature>
<evidence type="ECO:0000313" key="22">
    <source>
        <dbReference type="EMBL" id="MCY1720395.1"/>
    </source>
</evidence>
<evidence type="ECO:0000256" key="6">
    <source>
        <dbReference type="ARBA" id="ARBA00022692"/>
    </source>
</evidence>
<dbReference type="Pfam" id="PF02790">
    <property type="entry name" value="COX2_TM"/>
    <property type="match status" value="1"/>
</dbReference>
<keyword evidence="12 17" id="KW-0186">Copper</keyword>
<reference evidence="22" key="1">
    <citation type="submission" date="2022-11" db="EMBL/GenBank/DDBJ databases">
        <title>Marilongibacter aestuarii gen. nov., sp. nov., isolated from tidal flat sediment.</title>
        <authorList>
            <person name="Jiayan W."/>
        </authorList>
    </citation>
    <scope>NUCLEOTIDE SEQUENCE</scope>
    <source>
        <strain evidence="22">Z1-6</strain>
    </source>
</reference>
<comment type="caution">
    <text evidence="22">The sequence shown here is derived from an EMBL/GenBank/DDBJ whole genome shotgun (WGS) entry which is preliminary data.</text>
</comment>
<comment type="catalytic activity">
    <reaction evidence="17">
        <text>4 Fe(II)-[cytochrome c] + O2 + 8 H(+)(in) = 4 Fe(III)-[cytochrome c] + 2 H2O + 4 H(+)(out)</text>
        <dbReference type="Rhea" id="RHEA:11436"/>
        <dbReference type="Rhea" id="RHEA-COMP:10350"/>
        <dbReference type="Rhea" id="RHEA-COMP:14399"/>
        <dbReference type="ChEBI" id="CHEBI:15377"/>
        <dbReference type="ChEBI" id="CHEBI:15378"/>
        <dbReference type="ChEBI" id="CHEBI:15379"/>
        <dbReference type="ChEBI" id="CHEBI:29033"/>
        <dbReference type="ChEBI" id="CHEBI:29034"/>
        <dbReference type="EC" id="7.1.1.9"/>
    </reaction>
</comment>
<dbReference type="InterPro" id="IPR045187">
    <property type="entry name" value="CcO_II"/>
</dbReference>
<dbReference type="AlphaFoldDB" id="A0A9X3FCI7"/>
<dbReference type="PANTHER" id="PTHR22888:SF9">
    <property type="entry name" value="CYTOCHROME C OXIDASE SUBUNIT 2"/>
    <property type="match status" value="1"/>
</dbReference>
<dbReference type="InterPro" id="IPR008972">
    <property type="entry name" value="Cupredoxin"/>
</dbReference>
<evidence type="ECO:0000256" key="4">
    <source>
        <dbReference type="ARBA" id="ARBA00022617"/>
    </source>
</evidence>
<dbReference type="GO" id="GO:0020037">
    <property type="term" value="F:heme binding"/>
    <property type="evidence" value="ECO:0007669"/>
    <property type="project" value="InterPro"/>
</dbReference>
<keyword evidence="10 18" id="KW-1133">Transmembrane helix</keyword>
<dbReference type="NCBIfam" id="TIGR02866">
    <property type="entry name" value="CoxB"/>
    <property type="match status" value="1"/>
</dbReference>
<dbReference type="InterPro" id="IPR002429">
    <property type="entry name" value="CcO_II-like_C"/>
</dbReference>
<dbReference type="Proteomes" id="UP001145087">
    <property type="component" value="Unassembled WGS sequence"/>
</dbReference>
<dbReference type="GO" id="GO:0016491">
    <property type="term" value="F:oxidoreductase activity"/>
    <property type="evidence" value="ECO:0007669"/>
    <property type="project" value="InterPro"/>
</dbReference>
<dbReference type="SUPFAM" id="SSF46626">
    <property type="entry name" value="Cytochrome c"/>
    <property type="match status" value="1"/>
</dbReference>
<keyword evidence="6 16" id="KW-0812">Transmembrane</keyword>
<dbReference type="SUPFAM" id="SSF81464">
    <property type="entry name" value="Cytochrome c oxidase subunit II-like, transmembrane region"/>
    <property type="match status" value="1"/>
</dbReference>
<name>A0A9X3FCI7_9BACT</name>
<dbReference type="Gene3D" id="1.10.760.10">
    <property type="entry name" value="Cytochrome c-like domain"/>
    <property type="match status" value="1"/>
</dbReference>
<keyword evidence="11 15" id="KW-0408">Iron</keyword>
<keyword evidence="3 16" id="KW-0813">Transport</keyword>
<evidence type="ECO:0000256" key="14">
    <source>
        <dbReference type="ARBA" id="ARBA00024688"/>
    </source>
</evidence>
<dbReference type="GO" id="GO:0004129">
    <property type="term" value="F:cytochrome-c oxidase activity"/>
    <property type="evidence" value="ECO:0007669"/>
    <property type="project" value="UniProtKB-EC"/>
</dbReference>
<dbReference type="PROSITE" id="PS50999">
    <property type="entry name" value="COX2_TM"/>
    <property type="match status" value="1"/>
</dbReference>
<dbReference type="GO" id="GO:0005886">
    <property type="term" value="C:plasma membrane"/>
    <property type="evidence" value="ECO:0007669"/>
    <property type="project" value="UniProtKB-SubCell"/>
</dbReference>
<evidence type="ECO:0000256" key="11">
    <source>
        <dbReference type="ARBA" id="ARBA00023004"/>
    </source>
</evidence>
<comment type="cofactor">
    <cofactor evidence="17">
        <name>Cu cation</name>
        <dbReference type="ChEBI" id="CHEBI:23378"/>
    </cofactor>
    <text evidence="17">Binds a copper A center.</text>
</comment>
<evidence type="ECO:0000256" key="5">
    <source>
        <dbReference type="ARBA" id="ARBA00022660"/>
    </source>
</evidence>
<accession>A0A9X3FCI7</accession>